<comment type="caution">
    <text evidence="1">The sequence shown here is derived from an EMBL/GenBank/DDBJ whole genome shotgun (WGS) entry which is preliminary data.</text>
</comment>
<sequence>MDHVPVEVSHASLDQALRTAQQDALARFASMCLFTGVPLIEVRSGRGLDEQASQRLRALEVEQASLAEVLELLRGNVERPPVESFREELSDACSMVEEMILRAYVNDFRIREWADWCSSLILDIHQEFDALLCPREDGAPIFYPAPEQPELTPMQALELRDQVAALDLLRRGGGDDQLRSLNESGNARVASLVSRVNAARH</sequence>
<organism evidence="1 2">
    <name type="scientific">Streptomyces gibsoniae</name>
    <dbReference type="NCBI Taxonomy" id="3075529"/>
    <lineage>
        <taxon>Bacteria</taxon>
        <taxon>Bacillati</taxon>
        <taxon>Actinomycetota</taxon>
        <taxon>Actinomycetes</taxon>
        <taxon>Kitasatosporales</taxon>
        <taxon>Streptomycetaceae</taxon>
        <taxon>Streptomyces</taxon>
    </lineage>
</organism>
<protein>
    <submittedName>
        <fullName evidence="1">Uncharacterized protein</fullName>
    </submittedName>
</protein>
<dbReference type="Proteomes" id="UP001183809">
    <property type="component" value="Unassembled WGS sequence"/>
</dbReference>
<gene>
    <name evidence="1" type="ORF">RM764_43610</name>
</gene>
<evidence type="ECO:0000313" key="2">
    <source>
        <dbReference type="Proteomes" id="UP001183809"/>
    </source>
</evidence>
<accession>A0ABU2U931</accession>
<evidence type="ECO:0000313" key="1">
    <source>
        <dbReference type="EMBL" id="MDT0469743.1"/>
    </source>
</evidence>
<reference evidence="2" key="1">
    <citation type="submission" date="2023-07" db="EMBL/GenBank/DDBJ databases">
        <title>30 novel species of actinomycetes from the DSMZ collection.</title>
        <authorList>
            <person name="Nouioui I."/>
        </authorList>
    </citation>
    <scope>NUCLEOTIDE SEQUENCE [LARGE SCALE GENOMIC DNA]</scope>
    <source>
        <strain evidence="2">DSM 41699</strain>
    </source>
</reference>
<proteinExistence type="predicted"/>
<dbReference type="RefSeq" id="WP_311701165.1">
    <property type="nucleotide sequence ID" value="NZ_JAVREY010000126.1"/>
</dbReference>
<dbReference type="EMBL" id="JAVREY010000126">
    <property type="protein sequence ID" value="MDT0469743.1"/>
    <property type="molecule type" value="Genomic_DNA"/>
</dbReference>
<keyword evidence="2" id="KW-1185">Reference proteome</keyword>
<name>A0ABU2U931_9ACTN</name>